<dbReference type="EMBL" id="CADCTE010000141">
    <property type="protein sequence ID" value="CAA9257281.1"/>
    <property type="molecule type" value="Genomic_DNA"/>
</dbReference>
<feature type="region of interest" description="Disordered" evidence="1">
    <location>
        <begin position="172"/>
        <end position="343"/>
    </location>
</feature>
<feature type="compositionally biased region" description="Low complexity" evidence="1">
    <location>
        <begin position="115"/>
        <end position="124"/>
    </location>
</feature>
<feature type="compositionally biased region" description="Basic residues" evidence="1">
    <location>
        <begin position="317"/>
        <end position="332"/>
    </location>
</feature>
<feature type="compositionally biased region" description="Basic residues" evidence="1">
    <location>
        <begin position="90"/>
        <end position="114"/>
    </location>
</feature>
<feature type="compositionally biased region" description="Basic and acidic residues" evidence="1">
    <location>
        <begin position="255"/>
        <end position="274"/>
    </location>
</feature>
<feature type="compositionally biased region" description="Low complexity" evidence="1">
    <location>
        <begin position="232"/>
        <end position="254"/>
    </location>
</feature>
<feature type="compositionally biased region" description="Basic and acidic residues" evidence="1">
    <location>
        <begin position="141"/>
        <end position="152"/>
    </location>
</feature>
<dbReference type="AlphaFoldDB" id="A0A6J4IPE0"/>
<gene>
    <name evidence="2" type="ORF">AVDCRST_MAG83-2479</name>
</gene>
<protein>
    <submittedName>
        <fullName evidence="2">L-glyceraldehyde 3-phosphate reductase</fullName>
    </submittedName>
</protein>
<reference evidence="2" key="1">
    <citation type="submission" date="2020-02" db="EMBL/GenBank/DDBJ databases">
        <authorList>
            <person name="Meier V. D."/>
        </authorList>
    </citation>
    <scope>NUCLEOTIDE SEQUENCE</scope>
    <source>
        <strain evidence="2">AVDCRST_MAG83</strain>
    </source>
</reference>
<feature type="non-terminal residue" evidence="2">
    <location>
        <position position="1"/>
    </location>
</feature>
<feature type="non-terminal residue" evidence="2">
    <location>
        <position position="343"/>
    </location>
</feature>
<feature type="compositionally biased region" description="Basic and acidic residues" evidence="1">
    <location>
        <begin position="9"/>
        <end position="22"/>
    </location>
</feature>
<sequence>GLPRSRRPLRLDDLPPHGEERSGPAGDQPRPLAQLRRRHAFRPAAGDPAPRLRPGRHALRPGQQLRPALRLGRDQFRPPSGRRPPPLPRRAGHLHQGRLRHVARPLWPGRRRPQVRAVQPRPVAGPHGAGLRRHLLQPPPRPDHAARGDHGRAGHRGPVRQGALRRHLLLLAEGHGGGGGDPRRPRHAAAHPPAVVLDAQPLGRDRGPAGHPRAGGRRLHRVLAAGPGDAHVQVPGRRPGGVPRQPGQVAVGGVADRRGARPHPHAEPDRREPRPGPGPDGAGLGAARPADDDGPHRGEQRRSAGAERRGAGQPELRRRRAPGHRRARRRQRDRPLGGTPHRM</sequence>
<name>A0A6J4IPE0_9MICC</name>
<feature type="compositionally biased region" description="Basic and acidic residues" evidence="1">
    <location>
        <begin position="289"/>
        <end position="310"/>
    </location>
</feature>
<feature type="region of interest" description="Disordered" evidence="1">
    <location>
        <begin position="1"/>
        <end position="158"/>
    </location>
</feature>
<organism evidence="2">
    <name type="scientific">uncultured Arthrobacter sp</name>
    <dbReference type="NCBI Taxonomy" id="114050"/>
    <lineage>
        <taxon>Bacteria</taxon>
        <taxon>Bacillati</taxon>
        <taxon>Actinomycetota</taxon>
        <taxon>Actinomycetes</taxon>
        <taxon>Micrococcales</taxon>
        <taxon>Micrococcaceae</taxon>
        <taxon>Arthrobacter</taxon>
        <taxon>environmental samples</taxon>
    </lineage>
</organism>
<evidence type="ECO:0000313" key="2">
    <source>
        <dbReference type="EMBL" id="CAA9257281.1"/>
    </source>
</evidence>
<accession>A0A6J4IPE0</accession>
<evidence type="ECO:0000256" key="1">
    <source>
        <dbReference type="SAM" id="MobiDB-lite"/>
    </source>
</evidence>
<proteinExistence type="predicted"/>